<evidence type="ECO:0000313" key="16">
    <source>
        <dbReference type="EMBL" id="TQL90583.1"/>
    </source>
</evidence>
<comment type="caution">
    <text evidence="16">The sequence shown here is derived from an EMBL/GenBank/DDBJ whole genome shotgun (WGS) entry which is preliminary data.</text>
</comment>
<comment type="cofactor">
    <cofactor evidence="1">
        <name>siroheme</name>
        <dbReference type="ChEBI" id="CHEBI:60052"/>
    </cofactor>
</comment>
<protein>
    <submittedName>
        <fullName evidence="16">Assimilatory nitrate reductase electron transfer subunit</fullName>
    </submittedName>
</protein>
<evidence type="ECO:0000259" key="13">
    <source>
        <dbReference type="Pfam" id="PF04324"/>
    </source>
</evidence>
<evidence type="ECO:0000256" key="1">
    <source>
        <dbReference type="ARBA" id="ARBA00001929"/>
    </source>
</evidence>
<dbReference type="InterPro" id="IPR052034">
    <property type="entry name" value="NasD-like"/>
</dbReference>
<evidence type="ECO:0000259" key="14">
    <source>
        <dbReference type="Pfam" id="PF07992"/>
    </source>
</evidence>
<evidence type="ECO:0000256" key="2">
    <source>
        <dbReference type="ARBA" id="ARBA00001966"/>
    </source>
</evidence>
<dbReference type="InterPro" id="IPR041575">
    <property type="entry name" value="Rubredoxin_C"/>
</dbReference>
<dbReference type="GO" id="GO:0051536">
    <property type="term" value="F:iron-sulfur cluster binding"/>
    <property type="evidence" value="ECO:0007669"/>
    <property type="project" value="UniProtKB-KW"/>
</dbReference>
<gene>
    <name evidence="16" type="ORF">FB559_7891</name>
</gene>
<evidence type="ECO:0000256" key="7">
    <source>
        <dbReference type="ARBA" id="ARBA00022630"/>
    </source>
</evidence>
<evidence type="ECO:0000256" key="10">
    <source>
        <dbReference type="ARBA" id="ARBA00023002"/>
    </source>
</evidence>
<keyword evidence="12" id="KW-0411">Iron-sulfur</keyword>
<comment type="pathway">
    <text evidence="4">Nitrogen metabolism; nitrate reduction (assimilation).</text>
</comment>
<evidence type="ECO:0000256" key="4">
    <source>
        <dbReference type="ARBA" id="ARBA00005096"/>
    </source>
</evidence>
<dbReference type="InterPro" id="IPR036188">
    <property type="entry name" value="FAD/NAD-bd_sf"/>
</dbReference>
<keyword evidence="6" id="KW-0349">Heme</keyword>
<dbReference type="SUPFAM" id="SSF51905">
    <property type="entry name" value="FAD/NAD(P)-binding domain"/>
    <property type="match status" value="2"/>
</dbReference>
<proteinExistence type="inferred from homology"/>
<keyword evidence="7" id="KW-0285">Flavoprotein</keyword>
<keyword evidence="17" id="KW-1185">Reference proteome</keyword>
<dbReference type="PANTHER" id="PTHR43809">
    <property type="entry name" value="NITRITE REDUCTASE (NADH) LARGE SUBUNIT"/>
    <property type="match status" value="1"/>
</dbReference>
<dbReference type="Pfam" id="PF07992">
    <property type="entry name" value="Pyr_redox_2"/>
    <property type="match status" value="1"/>
</dbReference>
<evidence type="ECO:0000256" key="9">
    <source>
        <dbReference type="ARBA" id="ARBA00022827"/>
    </source>
</evidence>
<dbReference type="EMBL" id="VFOZ01000002">
    <property type="protein sequence ID" value="TQL90583.1"/>
    <property type="molecule type" value="Genomic_DNA"/>
</dbReference>
<evidence type="ECO:0000256" key="8">
    <source>
        <dbReference type="ARBA" id="ARBA00022723"/>
    </source>
</evidence>
<feature type="domain" description="NADH-rubredoxin oxidoreductase C-terminal" evidence="15">
    <location>
        <begin position="314"/>
        <end position="372"/>
    </location>
</feature>
<dbReference type="Gene3D" id="3.30.390.30">
    <property type="match status" value="1"/>
</dbReference>
<dbReference type="InterPro" id="IPR041854">
    <property type="entry name" value="BFD-like_2Fe2S-bd_dom_sf"/>
</dbReference>
<dbReference type="Pfam" id="PF18267">
    <property type="entry name" value="Rubredoxin_C"/>
    <property type="match status" value="1"/>
</dbReference>
<dbReference type="GO" id="GO:0016491">
    <property type="term" value="F:oxidoreductase activity"/>
    <property type="evidence" value="ECO:0007669"/>
    <property type="project" value="UniProtKB-KW"/>
</dbReference>
<dbReference type="Proteomes" id="UP000316096">
    <property type="component" value="Unassembled WGS sequence"/>
</dbReference>
<dbReference type="PRINTS" id="PR00368">
    <property type="entry name" value="FADPNR"/>
</dbReference>
<dbReference type="InterPro" id="IPR007419">
    <property type="entry name" value="BFD-like_2Fe2S-bd_dom"/>
</dbReference>
<evidence type="ECO:0000256" key="6">
    <source>
        <dbReference type="ARBA" id="ARBA00022617"/>
    </source>
</evidence>
<name>A0A543C0H9_9ACTN</name>
<keyword evidence="11" id="KW-0408">Iron</keyword>
<dbReference type="Gene3D" id="1.10.10.1100">
    <property type="entry name" value="BFD-like [2Fe-2S]-binding domain"/>
    <property type="match status" value="1"/>
</dbReference>
<reference evidence="16 17" key="1">
    <citation type="submission" date="2019-06" db="EMBL/GenBank/DDBJ databases">
        <title>Sequencing the genomes of 1000 actinobacteria strains.</title>
        <authorList>
            <person name="Klenk H.-P."/>
        </authorList>
    </citation>
    <scope>NUCLEOTIDE SEQUENCE [LARGE SCALE GENOMIC DNA]</scope>
    <source>
        <strain evidence="16 17">DSM 102200</strain>
    </source>
</reference>
<dbReference type="InterPro" id="IPR023753">
    <property type="entry name" value="FAD/NAD-binding_dom"/>
</dbReference>
<feature type="domain" description="FAD/NAD(P)-binding" evidence="14">
    <location>
        <begin position="2"/>
        <end position="294"/>
    </location>
</feature>
<dbReference type="RefSeq" id="WP_141962591.1">
    <property type="nucleotide sequence ID" value="NZ_VFOZ01000002.1"/>
</dbReference>
<organism evidence="16 17">
    <name type="scientific">Actinoallomurus bryophytorum</name>
    <dbReference type="NCBI Taxonomy" id="1490222"/>
    <lineage>
        <taxon>Bacteria</taxon>
        <taxon>Bacillati</taxon>
        <taxon>Actinomycetota</taxon>
        <taxon>Actinomycetes</taxon>
        <taxon>Streptosporangiales</taxon>
        <taxon>Thermomonosporaceae</taxon>
        <taxon>Actinoallomurus</taxon>
    </lineage>
</organism>
<sequence>MRTVIVGNGMAGSRLVGELRSRDRRMPITVFGAEKARPYNRVMLSNVLAGASAPGDIHLTDPGWYADNDVDARLGLPITRIDRRERTVTSADGDVTPYDALVLATGSTPVVPPLPGLDAEGVVVFRTLEDCRAIVRHAESARSAVVVGGGLLGLEAARGLAGRGVPVTVVHRAGHLMDRQLDPEAGGVLRRTLHDLGVRTLLNARLSAARAEVGRVSGVELDDGTVLAADLVVLACGVRPETGLATASGLTVDRGVLVDDRLRSVDDPGVHAIGECAQHQGTVYGLVAPAWEQARVVADVLTGRTARYRGSRLVTRLKATGIELAAMGETGLGDDEAEVVRFTDPTRGTYKKIVIRDGLLVGAILLGETGTAGLLTQLYDRAEPLPADRLHLLFDGLGTGTPVDTPVRIPDTATVCRCNNVTKGRIRASWEAGARDVPGVAAETRATTGCGGCRDTVVGILEWLDRQDPGPHHEPGAEVSRL</sequence>
<dbReference type="GO" id="GO:0046872">
    <property type="term" value="F:metal ion binding"/>
    <property type="evidence" value="ECO:0007669"/>
    <property type="project" value="UniProtKB-KW"/>
</dbReference>
<evidence type="ECO:0000256" key="5">
    <source>
        <dbReference type="ARBA" id="ARBA00010429"/>
    </source>
</evidence>
<evidence type="ECO:0000259" key="15">
    <source>
        <dbReference type="Pfam" id="PF18267"/>
    </source>
</evidence>
<dbReference type="OrthoDB" id="9768666at2"/>
<dbReference type="Pfam" id="PF04324">
    <property type="entry name" value="Fer2_BFD"/>
    <property type="match status" value="1"/>
</dbReference>
<comment type="similarity">
    <text evidence="5">Belongs to the nitrite and sulfite reductase 4Fe-4S domain family.</text>
</comment>
<keyword evidence="9" id="KW-0274">FAD</keyword>
<keyword evidence="8" id="KW-0479">Metal-binding</keyword>
<comment type="cofactor">
    <cofactor evidence="2">
        <name>[4Fe-4S] cluster</name>
        <dbReference type="ChEBI" id="CHEBI:49883"/>
    </cofactor>
</comment>
<comment type="cofactor">
    <cofactor evidence="3">
        <name>FAD</name>
        <dbReference type="ChEBI" id="CHEBI:57692"/>
    </cofactor>
</comment>
<dbReference type="PRINTS" id="PR00411">
    <property type="entry name" value="PNDRDTASEI"/>
</dbReference>
<evidence type="ECO:0000256" key="12">
    <source>
        <dbReference type="ARBA" id="ARBA00023014"/>
    </source>
</evidence>
<accession>A0A543C0H9</accession>
<feature type="domain" description="BFD-like [2Fe-2S]-binding" evidence="13">
    <location>
        <begin position="415"/>
        <end position="462"/>
    </location>
</feature>
<dbReference type="InterPro" id="IPR016156">
    <property type="entry name" value="FAD/NAD-linked_Rdtase_dimer_sf"/>
</dbReference>
<evidence type="ECO:0000256" key="3">
    <source>
        <dbReference type="ARBA" id="ARBA00001974"/>
    </source>
</evidence>
<dbReference type="Gene3D" id="3.50.50.60">
    <property type="entry name" value="FAD/NAD(P)-binding domain"/>
    <property type="match status" value="2"/>
</dbReference>
<evidence type="ECO:0000313" key="17">
    <source>
        <dbReference type="Proteomes" id="UP000316096"/>
    </source>
</evidence>
<keyword evidence="10" id="KW-0560">Oxidoreductase</keyword>
<dbReference type="AlphaFoldDB" id="A0A543C0H9"/>
<evidence type="ECO:0000256" key="11">
    <source>
        <dbReference type="ARBA" id="ARBA00023004"/>
    </source>
</evidence>
<dbReference type="PANTHER" id="PTHR43809:SF1">
    <property type="entry name" value="NITRITE REDUCTASE (NADH) LARGE SUBUNIT"/>
    <property type="match status" value="1"/>
</dbReference>